<organism evidence="1 2">
    <name type="scientific">Elysia crispata</name>
    <name type="common">lettuce slug</name>
    <dbReference type="NCBI Taxonomy" id="231223"/>
    <lineage>
        <taxon>Eukaryota</taxon>
        <taxon>Metazoa</taxon>
        <taxon>Spiralia</taxon>
        <taxon>Lophotrochozoa</taxon>
        <taxon>Mollusca</taxon>
        <taxon>Gastropoda</taxon>
        <taxon>Heterobranchia</taxon>
        <taxon>Euthyneura</taxon>
        <taxon>Panpulmonata</taxon>
        <taxon>Sacoglossa</taxon>
        <taxon>Placobranchoidea</taxon>
        <taxon>Plakobranchidae</taxon>
        <taxon>Elysia</taxon>
    </lineage>
</organism>
<evidence type="ECO:0000313" key="2">
    <source>
        <dbReference type="Proteomes" id="UP001283361"/>
    </source>
</evidence>
<protein>
    <submittedName>
        <fullName evidence="1">Uncharacterized protein</fullName>
    </submittedName>
</protein>
<dbReference type="Proteomes" id="UP001283361">
    <property type="component" value="Unassembled WGS sequence"/>
</dbReference>
<dbReference type="EMBL" id="JAWDGP010003917">
    <property type="protein sequence ID" value="KAK3769473.1"/>
    <property type="molecule type" value="Genomic_DNA"/>
</dbReference>
<name>A0AAE0ZHM2_9GAST</name>
<reference evidence="1" key="1">
    <citation type="journal article" date="2023" name="G3 (Bethesda)">
        <title>A reference genome for the long-term kleptoplast-retaining sea slug Elysia crispata morphotype clarki.</title>
        <authorList>
            <person name="Eastman K.E."/>
            <person name="Pendleton A.L."/>
            <person name="Shaikh M.A."/>
            <person name="Suttiyut T."/>
            <person name="Ogas R."/>
            <person name="Tomko P."/>
            <person name="Gavelis G."/>
            <person name="Widhalm J.R."/>
            <person name="Wisecaver J.H."/>
        </authorList>
    </citation>
    <scope>NUCLEOTIDE SEQUENCE</scope>
    <source>
        <strain evidence="1">ECLA1</strain>
    </source>
</reference>
<dbReference type="AlphaFoldDB" id="A0AAE0ZHM2"/>
<comment type="caution">
    <text evidence="1">The sequence shown here is derived from an EMBL/GenBank/DDBJ whole genome shotgun (WGS) entry which is preliminary data.</text>
</comment>
<sequence length="107" mass="11949">MTERVPQISVADRRWSTRLAIPTYGNIIGREAFVAYYQPVCQLAMLTDDPTSGRMEISGGAEHAEIISIPLITARYYFSNPKHNDIEHALNQTVGHLVSKGLYNQTA</sequence>
<proteinExistence type="predicted"/>
<keyword evidence="2" id="KW-1185">Reference proteome</keyword>
<accession>A0AAE0ZHM2</accession>
<gene>
    <name evidence="1" type="ORF">RRG08_027043</name>
</gene>
<evidence type="ECO:0000313" key="1">
    <source>
        <dbReference type="EMBL" id="KAK3769473.1"/>
    </source>
</evidence>